<reference evidence="4" key="1">
    <citation type="submission" date="2018-04" db="EMBL/GenBank/DDBJ databases">
        <authorList>
            <person name="Liu S."/>
            <person name="Wang Z."/>
            <person name="Li J."/>
        </authorList>
    </citation>
    <scope>NUCLEOTIDE SEQUENCE [LARGE SCALE GENOMIC DNA]</scope>
    <source>
        <strain evidence="4">2189</strain>
    </source>
</reference>
<dbReference type="PROSITE" id="PS51707">
    <property type="entry name" value="CYTH"/>
    <property type="match status" value="1"/>
</dbReference>
<dbReference type="EMBL" id="QEEZ01000007">
    <property type="protein sequence ID" value="PWC01978.1"/>
    <property type="molecule type" value="Genomic_DNA"/>
</dbReference>
<dbReference type="SMART" id="SM01118">
    <property type="entry name" value="CYTH"/>
    <property type="match status" value="1"/>
</dbReference>
<evidence type="ECO:0000313" key="4">
    <source>
        <dbReference type="Proteomes" id="UP000244989"/>
    </source>
</evidence>
<feature type="domain" description="CYTH" evidence="1">
    <location>
        <begin position="6"/>
        <end position="209"/>
    </location>
</feature>
<comment type="caution">
    <text evidence="3">The sequence shown here is derived from an EMBL/GenBank/DDBJ whole genome shotgun (WGS) entry which is preliminary data.</text>
</comment>
<sequence>MMVNSFLEVEAKFAVGEHTPVPDLTVLPEVATVADTKKHNLSAIYYDTRDLRLTHAKVTLRRRTGGADDGWHLKLPGDGGRLELSAELTEPVDGEFVVPEELRAQIRSIVRDYELMPIAQVDNNRTESLLADDSGQPVAEFCDDRVTAWSLLPGGQQTSWREWEIELSGRLAGTEEGAAIISAATTRLISAGARKSASPSKLRAALGDSLEEAQLPDYLTPHDDPDSPAAAVVNALKANRDKLVAYDPKVRRDEWDSVHQMRVATRELRSHLQTFDGVLAGEQVEHILAELKVLAGMLGSARDAEVVEERFAWLIDADDSGLISEEDKNHILGTINNEYQRAHRRIVLGLDSQRYLSLLKDLDQLLADPPVVEPTEDDEAPQEMDEVMGEHLDQAYAKLRKRHKKAVRNWDNPELSLHQREEYFHDMRKAAKKLRYAAEAVSSATGLKTRRIYKACKQMQSVLGDFQDSVTSRNKLQAMAAADARRGRDTFALGLLYQREREIGLQALRDYDDAYDRITSAYRRLRKKKK</sequence>
<dbReference type="OrthoDB" id="9777271at2"/>
<keyword evidence="4" id="KW-1185">Reference proteome</keyword>
<dbReference type="InterPro" id="IPR033469">
    <property type="entry name" value="CYTH-like_dom_sf"/>
</dbReference>
<proteinExistence type="predicted"/>
<protein>
    <submittedName>
        <fullName evidence="3">CHAD domain-containing protein</fullName>
    </submittedName>
</protein>
<dbReference type="InterPro" id="IPR023577">
    <property type="entry name" value="CYTH_domain"/>
</dbReference>
<dbReference type="PANTHER" id="PTHR39339:SF1">
    <property type="entry name" value="CHAD DOMAIN-CONTAINING PROTEIN"/>
    <property type="match status" value="1"/>
</dbReference>
<dbReference type="Pfam" id="PF05235">
    <property type="entry name" value="CHAD"/>
    <property type="match status" value="1"/>
</dbReference>
<dbReference type="KEGG" id="cyz:C3B44_03350"/>
<evidence type="ECO:0000259" key="1">
    <source>
        <dbReference type="PROSITE" id="PS51707"/>
    </source>
</evidence>
<dbReference type="Gene3D" id="2.40.320.10">
    <property type="entry name" value="Hypothetical Protein Pfu-838710-001"/>
    <property type="match status" value="1"/>
</dbReference>
<accession>A0A2U1T7W2</accession>
<dbReference type="CDD" id="cd07374">
    <property type="entry name" value="CYTH-like_Pase"/>
    <property type="match status" value="1"/>
</dbReference>
<dbReference type="Gene3D" id="1.40.20.10">
    <property type="entry name" value="CHAD domain"/>
    <property type="match status" value="1"/>
</dbReference>
<dbReference type="InterPro" id="IPR007899">
    <property type="entry name" value="CHAD_dom"/>
</dbReference>
<feature type="domain" description="CHAD" evidence="2">
    <location>
        <begin position="225"/>
        <end position="520"/>
    </location>
</feature>
<dbReference type="SMART" id="SM00880">
    <property type="entry name" value="CHAD"/>
    <property type="match status" value="1"/>
</dbReference>
<evidence type="ECO:0000313" key="3">
    <source>
        <dbReference type="EMBL" id="PWC01978.1"/>
    </source>
</evidence>
<dbReference type="Pfam" id="PF01928">
    <property type="entry name" value="CYTH"/>
    <property type="match status" value="1"/>
</dbReference>
<dbReference type="PROSITE" id="PS51708">
    <property type="entry name" value="CHAD"/>
    <property type="match status" value="1"/>
</dbReference>
<name>A0A2U1T7W2_9CORY</name>
<dbReference type="RefSeq" id="WP_108432535.1">
    <property type="nucleotide sequence ID" value="NZ_CP026947.1"/>
</dbReference>
<organism evidence="3 4">
    <name type="scientific">Corynebacterium yudongzhengii</name>
    <dbReference type="NCBI Taxonomy" id="2080740"/>
    <lineage>
        <taxon>Bacteria</taxon>
        <taxon>Bacillati</taxon>
        <taxon>Actinomycetota</taxon>
        <taxon>Actinomycetes</taxon>
        <taxon>Mycobacteriales</taxon>
        <taxon>Corynebacteriaceae</taxon>
        <taxon>Corynebacterium</taxon>
    </lineage>
</organism>
<dbReference type="InterPro" id="IPR038186">
    <property type="entry name" value="CHAD_dom_sf"/>
</dbReference>
<evidence type="ECO:0000259" key="2">
    <source>
        <dbReference type="PROSITE" id="PS51708"/>
    </source>
</evidence>
<dbReference type="AlphaFoldDB" id="A0A2U1T7W2"/>
<dbReference type="Proteomes" id="UP000244989">
    <property type="component" value="Unassembled WGS sequence"/>
</dbReference>
<dbReference type="SUPFAM" id="SSF55154">
    <property type="entry name" value="CYTH-like phosphatases"/>
    <property type="match status" value="1"/>
</dbReference>
<dbReference type="PANTHER" id="PTHR39339">
    <property type="entry name" value="SLR1444 PROTEIN"/>
    <property type="match status" value="1"/>
</dbReference>
<gene>
    <name evidence="3" type="ORF">DF222_04895</name>
</gene>